<keyword evidence="2" id="KW-1185">Reference proteome</keyword>
<evidence type="ECO:0000313" key="2">
    <source>
        <dbReference type="Proteomes" id="UP001378546"/>
    </source>
</evidence>
<organism evidence="1 2">
    <name type="scientific">Streptococcus parapneumoniae</name>
    <dbReference type="NCBI Taxonomy" id="2993430"/>
    <lineage>
        <taxon>Bacteria</taxon>
        <taxon>Bacillati</taxon>
        <taxon>Bacillota</taxon>
        <taxon>Bacilli</taxon>
        <taxon>Lactobacillales</taxon>
        <taxon>Streptococcaceae</taxon>
        <taxon>Streptococcus</taxon>
        <taxon>Streptococcus thalassemiae group</taxon>
    </lineage>
</organism>
<dbReference type="InterPro" id="IPR012545">
    <property type="entry name" value="DUF1697"/>
</dbReference>
<proteinExistence type="predicted"/>
<sequence length="116" mass="13548">MAELNFENPVFYINSGNLFFDSEEQKERIREIFTACFSRSSDFPLPFVLVNSSILEKETANLLTWWQAETAFQLDVLFYLLKIDRESVQELAGSRANDREQMHFGQAAFFYSNVDL</sequence>
<dbReference type="Proteomes" id="UP001378546">
    <property type="component" value="Chromosome"/>
</dbReference>
<accession>A0ABN6TJW2</accession>
<evidence type="ECO:0000313" key="1">
    <source>
        <dbReference type="EMBL" id="BDT64535.1"/>
    </source>
</evidence>
<dbReference type="Pfam" id="PF08002">
    <property type="entry name" value="DUF1697"/>
    <property type="match status" value="1"/>
</dbReference>
<gene>
    <name evidence="1" type="ORF">SP4011_09520</name>
</gene>
<dbReference type="Gene3D" id="3.30.70.1280">
    <property type="entry name" value="SP0830-like domains"/>
    <property type="match status" value="1"/>
</dbReference>
<dbReference type="EMBL" id="AP026968">
    <property type="protein sequence ID" value="BDT64535.1"/>
    <property type="molecule type" value="Genomic_DNA"/>
</dbReference>
<protein>
    <submittedName>
        <fullName evidence="1">Uncharacterized protein</fullName>
    </submittedName>
</protein>
<dbReference type="SUPFAM" id="SSF160379">
    <property type="entry name" value="SP0830-like"/>
    <property type="match status" value="1"/>
</dbReference>
<reference evidence="1 2" key="1">
    <citation type="submission" date="2022-11" db="EMBL/GenBank/DDBJ databases">
        <title>Complete genome sequence of alpha-hemolytic streptococci isolated from Japan.</title>
        <authorList>
            <person name="Morita M."/>
            <person name="Chang B."/>
            <person name="Akeda Y."/>
        </authorList>
    </citation>
    <scope>NUCLEOTIDE SEQUENCE [LARGE SCALE GENOMIC DNA]</scope>
    <source>
        <strain evidence="1 2">SP4011</strain>
    </source>
</reference>
<name>A0ABN6TJW2_9STRE</name>
<dbReference type="Gene3D" id="3.30.70.1260">
    <property type="entry name" value="bacterial protein sp0830 like"/>
    <property type="match status" value="1"/>
</dbReference>